<sequence>IIKSLSKDLDCPRLSHPRTCPVPVTTLHPRGASHLTSEAKFSQKFVYTPFAWEAAGLPMKKGTFKLNSFEEKKKVSNKALEEISVSSNQAQSIGKLKGITERLRSCPIFYISTEMQYDDSS</sequence>
<comment type="caution">
    <text evidence="1">The sequence shown here is derived from an EMBL/GenBank/DDBJ whole genome shotgun (WGS) entry which is preliminary data.</text>
</comment>
<reference evidence="1" key="1">
    <citation type="submission" date="2021-06" db="EMBL/GenBank/DDBJ databases">
        <authorList>
            <person name="Kallberg Y."/>
            <person name="Tangrot J."/>
            <person name="Rosling A."/>
        </authorList>
    </citation>
    <scope>NUCLEOTIDE SEQUENCE</scope>
    <source>
        <strain evidence="1">UK204</strain>
    </source>
</reference>
<proteinExistence type="predicted"/>
<gene>
    <name evidence="1" type="ORF">FCALED_LOCUS13809</name>
</gene>
<organism evidence="1 2">
    <name type="scientific">Funneliformis caledonium</name>
    <dbReference type="NCBI Taxonomy" id="1117310"/>
    <lineage>
        <taxon>Eukaryota</taxon>
        <taxon>Fungi</taxon>
        <taxon>Fungi incertae sedis</taxon>
        <taxon>Mucoromycota</taxon>
        <taxon>Glomeromycotina</taxon>
        <taxon>Glomeromycetes</taxon>
        <taxon>Glomerales</taxon>
        <taxon>Glomeraceae</taxon>
        <taxon>Funneliformis</taxon>
    </lineage>
</organism>
<dbReference type="AlphaFoldDB" id="A0A9N9HVC5"/>
<evidence type="ECO:0000313" key="2">
    <source>
        <dbReference type="Proteomes" id="UP000789570"/>
    </source>
</evidence>
<feature type="non-terminal residue" evidence="1">
    <location>
        <position position="1"/>
    </location>
</feature>
<dbReference type="EMBL" id="CAJVPQ010008632">
    <property type="protein sequence ID" value="CAG8708436.1"/>
    <property type="molecule type" value="Genomic_DNA"/>
</dbReference>
<accession>A0A9N9HVC5</accession>
<evidence type="ECO:0000313" key="1">
    <source>
        <dbReference type="EMBL" id="CAG8708436.1"/>
    </source>
</evidence>
<keyword evidence="2" id="KW-1185">Reference proteome</keyword>
<dbReference type="Proteomes" id="UP000789570">
    <property type="component" value="Unassembled WGS sequence"/>
</dbReference>
<protein>
    <submittedName>
        <fullName evidence="1">16096_t:CDS:1</fullName>
    </submittedName>
</protein>
<name>A0A9N9HVC5_9GLOM</name>